<dbReference type="InterPro" id="IPR036196">
    <property type="entry name" value="Ptyr_pPase_sf"/>
</dbReference>
<dbReference type="Pfam" id="PF21234">
    <property type="entry name" value="Phosphatase-like_N"/>
    <property type="match status" value="1"/>
</dbReference>
<dbReference type="InterPro" id="IPR048716">
    <property type="entry name" value="Phosphatase-like_N"/>
</dbReference>
<dbReference type="InterPro" id="IPR023485">
    <property type="entry name" value="Ptyr_pPase"/>
</dbReference>
<evidence type="ECO:0000256" key="2">
    <source>
        <dbReference type="SAM" id="Coils"/>
    </source>
</evidence>
<evidence type="ECO:0000313" key="4">
    <source>
        <dbReference type="EMBL" id="PFG73422.1"/>
    </source>
</evidence>
<accession>A0A2A9HE63</accession>
<keyword evidence="1" id="KW-0059">Arsenical resistance</keyword>
<dbReference type="PANTHER" id="PTHR43428">
    <property type="entry name" value="ARSENATE REDUCTASE"/>
    <property type="match status" value="1"/>
</dbReference>
<proteinExistence type="predicted"/>
<dbReference type="PANTHER" id="PTHR43428:SF1">
    <property type="entry name" value="ARSENATE REDUCTASE"/>
    <property type="match status" value="1"/>
</dbReference>
<dbReference type="Gene3D" id="1.10.8.1060">
    <property type="entry name" value="Corynebacterium glutamicum thioredoxin-dependent arsenate reductase, N-terminal domain"/>
    <property type="match status" value="1"/>
</dbReference>
<dbReference type="SUPFAM" id="SSF52788">
    <property type="entry name" value="Phosphotyrosine protein phosphatases I"/>
    <property type="match status" value="1"/>
</dbReference>
<protein>
    <submittedName>
        <fullName evidence="4">Protein-tyrosine-phosphatase</fullName>
    </submittedName>
</protein>
<dbReference type="GO" id="GO:0046685">
    <property type="term" value="P:response to arsenic-containing substance"/>
    <property type="evidence" value="ECO:0007669"/>
    <property type="project" value="UniProtKB-KW"/>
</dbReference>
<dbReference type="CDD" id="cd16345">
    <property type="entry name" value="LMWP_ArsC"/>
    <property type="match status" value="1"/>
</dbReference>
<dbReference type="Proteomes" id="UP000223071">
    <property type="component" value="Unassembled WGS sequence"/>
</dbReference>
<keyword evidence="2" id="KW-0175">Coiled coil</keyword>
<dbReference type="Pfam" id="PF01451">
    <property type="entry name" value="LMWPc"/>
    <property type="match status" value="1"/>
</dbReference>
<comment type="caution">
    <text evidence="4">The sequence shown here is derived from an EMBL/GenBank/DDBJ whole genome shotgun (WGS) entry which is preliminary data.</text>
</comment>
<evidence type="ECO:0000259" key="3">
    <source>
        <dbReference type="SMART" id="SM00226"/>
    </source>
</evidence>
<dbReference type="Gene3D" id="3.40.50.2300">
    <property type="match status" value="1"/>
</dbReference>
<evidence type="ECO:0000313" key="5">
    <source>
        <dbReference type="Proteomes" id="UP000223071"/>
    </source>
</evidence>
<sequence>MAALQLTPAEEGELRARVRREAEALAREFAGIFSPETVERYVTESFDAIRGRARLLDFVPVFVHRYSRERLRALAQAEGLIAKDRPEVLYVCVHNAGRSQIAAALTARLSGGAVSVRSAGSDPADEINPAVVEVLAERGIDLSEEFPKPLSDEVVRAADVVITMGCGDACPIYPGKRYMDWEVPDPAGQPREVVEAIVEDIEQRVRKLLAELGVAAAQ</sequence>
<dbReference type="RefSeq" id="WP_098502879.1">
    <property type="nucleotide sequence ID" value="NZ_PDJQ01000001.1"/>
</dbReference>
<reference evidence="4 5" key="1">
    <citation type="submission" date="2017-09" db="EMBL/GenBank/DDBJ databases">
        <title>Sequencing the genomes of two abundant thermophiles in Great Basin hot springs: Thermocrinis jamiesonii and novel Chloroflexi Thermoflexus hugenholtzii.</title>
        <authorList>
            <person name="Hedlund B."/>
        </authorList>
    </citation>
    <scope>NUCLEOTIDE SEQUENCE [LARGE SCALE GENOMIC DNA]</scope>
    <source>
        <strain evidence="4 5">G233</strain>
    </source>
</reference>
<dbReference type="SMART" id="SM00226">
    <property type="entry name" value="LMWPc"/>
    <property type="match status" value="1"/>
</dbReference>
<dbReference type="NCBIfam" id="NF046112">
    <property type="entry name" value="MSMEG_6209_Nter"/>
    <property type="match status" value="1"/>
</dbReference>
<feature type="domain" description="Phosphotyrosine protein phosphatase I" evidence="3">
    <location>
        <begin position="86"/>
        <end position="211"/>
    </location>
</feature>
<evidence type="ECO:0000256" key="1">
    <source>
        <dbReference type="ARBA" id="ARBA00022849"/>
    </source>
</evidence>
<organism evidence="4 5">
    <name type="scientific">Tepidiforma thermophila (strain KCTC 52669 / CGMCC 1.13589 / G233)</name>
    <dbReference type="NCBI Taxonomy" id="2761530"/>
    <lineage>
        <taxon>Bacteria</taxon>
        <taxon>Bacillati</taxon>
        <taxon>Chloroflexota</taxon>
        <taxon>Tepidiformia</taxon>
        <taxon>Tepidiformales</taxon>
        <taxon>Tepidiformaceae</taxon>
        <taxon>Tepidiforma</taxon>
    </lineage>
</organism>
<dbReference type="AlphaFoldDB" id="A0A2A9HE63"/>
<gene>
    <name evidence="4" type="ORF">A9A59_0618</name>
</gene>
<name>A0A2A9HE63_TEPT2</name>
<feature type="coiled-coil region" evidence="2">
    <location>
        <begin position="191"/>
        <end position="218"/>
    </location>
</feature>
<dbReference type="EMBL" id="PDJQ01000001">
    <property type="protein sequence ID" value="PFG73422.1"/>
    <property type="molecule type" value="Genomic_DNA"/>
</dbReference>
<keyword evidence="5" id="KW-1185">Reference proteome</keyword>